<protein>
    <submittedName>
        <fullName evidence="1">Uncharacterized protein</fullName>
    </submittedName>
</protein>
<name>A0A4Y2PU53_ARAVE</name>
<keyword evidence="2" id="KW-1185">Reference proteome</keyword>
<organism evidence="1 2">
    <name type="scientific">Araneus ventricosus</name>
    <name type="common">Orbweaver spider</name>
    <name type="synonym">Epeira ventricosa</name>
    <dbReference type="NCBI Taxonomy" id="182803"/>
    <lineage>
        <taxon>Eukaryota</taxon>
        <taxon>Metazoa</taxon>
        <taxon>Ecdysozoa</taxon>
        <taxon>Arthropoda</taxon>
        <taxon>Chelicerata</taxon>
        <taxon>Arachnida</taxon>
        <taxon>Araneae</taxon>
        <taxon>Araneomorphae</taxon>
        <taxon>Entelegynae</taxon>
        <taxon>Araneoidea</taxon>
        <taxon>Araneidae</taxon>
        <taxon>Araneus</taxon>
    </lineage>
</organism>
<evidence type="ECO:0000313" key="2">
    <source>
        <dbReference type="Proteomes" id="UP000499080"/>
    </source>
</evidence>
<reference evidence="1 2" key="1">
    <citation type="journal article" date="2019" name="Sci. Rep.">
        <title>Orb-weaving spider Araneus ventricosus genome elucidates the spidroin gene catalogue.</title>
        <authorList>
            <person name="Kono N."/>
            <person name="Nakamura H."/>
            <person name="Ohtoshi R."/>
            <person name="Moran D.A.P."/>
            <person name="Shinohara A."/>
            <person name="Yoshida Y."/>
            <person name="Fujiwara M."/>
            <person name="Mori M."/>
            <person name="Tomita M."/>
            <person name="Arakawa K."/>
        </authorList>
    </citation>
    <scope>NUCLEOTIDE SEQUENCE [LARGE SCALE GENOMIC DNA]</scope>
</reference>
<sequence>MSSNSVEWPERPVEATAQEIIEKSMILWWKTERFQFSGQTLGECDIPNVTIRPVRRHIIELTKIGVPERLNGPVSEREKHKNSITVFPQDIVFMLKYQDQGNPEEREEVNVSTNLISHEDAACTLELALRNVKQQDALTLTEEVKKV</sequence>
<dbReference type="EMBL" id="BGPR01012143">
    <property type="protein sequence ID" value="GBN54761.1"/>
    <property type="molecule type" value="Genomic_DNA"/>
</dbReference>
<accession>A0A4Y2PU53</accession>
<evidence type="ECO:0000313" key="1">
    <source>
        <dbReference type="EMBL" id="GBN54761.1"/>
    </source>
</evidence>
<proteinExistence type="predicted"/>
<comment type="caution">
    <text evidence="1">The sequence shown here is derived from an EMBL/GenBank/DDBJ whole genome shotgun (WGS) entry which is preliminary data.</text>
</comment>
<dbReference type="AlphaFoldDB" id="A0A4Y2PU53"/>
<dbReference type="Proteomes" id="UP000499080">
    <property type="component" value="Unassembled WGS sequence"/>
</dbReference>
<gene>
    <name evidence="1" type="ORF">AVEN_231404_1</name>
</gene>